<dbReference type="Gene3D" id="2.60.120.1000">
    <property type="match status" value="1"/>
</dbReference>
<reference evidence="5 6" key="1">
    <citation type="submission" date="2019-04" db="EMBL/GenBank/DDBJ databases">
        <authorList>
            <consortium name="Wellcome Sanger Institute Data Sharing"/>
        </authorList>
    </citation>
    <scope>NUCLEOTIDE SEQUENCE [LARGE SCALE GENOMIC DNA]</scope>
</reference>
<name>A0A8C9RQS0_SCLFO</name>
<evidence type="ECO:0000256" key="2">
    <source>
        <dbReference type="ARBA" id="ARBA00022525"/>
    </source>
</evidence>
<protein>
    <recommendedName>
        <fullName evidence="4">Fibrillar collagen NC1 domain-containing protein</fullName>
    </recommendedName>
</protein>
<reference evidence="5" key="3">
    <citation type="submission" date="2025-09" db="UniProtKB">
        <authorList>
            <consortium name="Ensembl"/>
        </authorList>
    </citation>
    <scope>IDENTIFICATION</scope>
</reference>
<keyword evidence="6" id="KW-1185">Reference proteome</keyword>
<reference evidence="5" key="2">
    <citation type="submission" date="2025-08" db="UniProtKB">
        <authorList>
            <consortium name="Ensembl"/>
        </authorList>
    </citation>
    <scope>IDENTIFICATION</scope>
</reference>
<dbReference type="GO" id="GO:0005576">
    <property type="term" value="C:extracellular region"/>
    <property type="evidence" value="ECO:0007669"/>
    <property type="project" value="UniProtKB-SubCell"/>
</dbReference>
<proteinExistence type="predicted"/>
<evidence type="ECO:0000256" key="1">
    <source>
        <dbReference type="ARBA" id="ARBA00004613"/>
    </source>
</evidence>
<dbReference type="GO" id="GO:0005581">
    <property type="term" value="C:collagen trimer"/>
    <property type="evidence" value="ECO:0007669"/>
    <property type="project" value="UniProtKB-KW"/>
</dbReference>
<dbReference type="PROSITE" id="PS51461">
    <property type="entry name" value="NC1_FIB"/>
    <property type="match status" value="1"/>
</dbReference>
<dbReference type="Pfam" id="PF01410">
    <property type="entry name" value="COLFI"/>
    <property type="match status" value="1"/>
</dbReference>
<dbReference type="OrthoDB" id="8939548at2759"/>
<evidence type="ECO:0000313" key="5">
    <source>
        <dbReference type="Ensembl" id="ENSSFOP00015020047.1"/>
    </source>
</evidence>
<dbReference type="GO" id="GO:0005201">
    <property type="term" value="F:extracellular matrix structural constituent"/>
    <property type="evidence" value="ECO:0007669"/>
    <property type="project" value="InterPro"/>
</dbReference>
<evidence type="ECO:0000256" key="3">
    <source>
        <dbReference type="ARBA" id="ARBA00023119"/>
    </source>
</evidence>
<keyword evidence="3" id="KW-0176">Collagen</keyword>
<evidence type="ECO:0000259" key="4">
    <source>
        <dbReference type="PROSITE" id="PS51461"/>
    </source>
</evidence>
<comment type="subcellular location">
    <subcellularLocation>
        <location evidence="1">Secreted</location>
    </subcellularLocation>
</comment>
<organism evidence="5 6">
    <name type="scientific">Scleropages formosus</name>
    <name type="common">Asian bonytongue</name>
    <name type="synonym">Osteoglossum formosum</name>
    <dbReference type="NCBI Taxonomy" id="113540"/>
    <lineage>
        <taxon>Eukaryota</taxon>
        <taxon>Metazoa</taxon>
        <taxon>Chordata</taxon>
        <taxon>Craniata</taxon>
        <taxon>Vertebrata</taxon>
        <taxon>Euteleostomi</taxon>
        <taxon>Actinopterygii</taxon>
        <taxon>Neopterygii</taxon>
        <taxon>Teleostei</taxon>
        <taxon>Osteoglossocephala</taxon>
        <taxon>Osteoglossomorpha</taxon>
        <taxon>Osteoglossiformes</taxon>
        <taxon>Osteoglossidae</taxon>
        <taxon>Scleropages</taxon>
    </lineage>
</organism>
<dbReference type="InterPro" id="IPR000885">
    <property type="entry name" value="Fib_collagen_C"/>
</dbReference>
<sequence>MNFLHLLSTEALQHIIVHCLNVAVWKVNASQTPSQKALRFKAWNGQVIQAGGATGPRVLEDSCWMTDDRWHRTHFVFHSQDSSLLPIVDMYNLPITGPGSYFHVEVGPVCFL</sequence>
<keyword evidence="2" id="KW-0964">Secreted</keyword>
<accession>A0A8C9RQS0</accession>
<dbReference type="GeneTree" id="ENSGT00940000163466"/>
<evidence type="ECO:0000313" key="6">
    <source>
        <dbReference type="Proteomes" id="UP000694397"/>
    </source>
</evidence>
<dbReference type="AlphaFoldDB" id="A0A8C9RQS0"/>
<feature type="domain" description="Fibrillar collagen NC1" evidence="4">
    <location>
        <begin position="1"/>
        <end position="112"/>
    </location>
</feature>
<dbReference type="Ensembl" id="ENSSFOT00015020277.2">
    <property type="protein sequence ID" value="ENSSFOP00015020047.1"/>
    <property type="gene ID" value="ENSSFOG00015012908.2"/>
</dbReference>
<dbReference type="Proteomes" id="UP000694397">
    <property type="component" value="Chromosome 21"/>
</dbReference>